<evidence type="ECO:0000259" key="3">
    <source>
        <dbReference type="SMART" id="SM01007"/>
    </source>
</evidence>
<sequence length="216" mass="23851">MIRNIDLRQKVIRTALSLTRQGLNHGTSGNVSVRCGEEGYLITPSGVPAESLLPQDIVYMDFDGEIEGRLQPSTEWHFHAALLRERPDLNAVIHTHAPFCTTLAVLSRPIPAFHYMIAKAGGNDIRVAPYATFGTPELCAHALTAMQDRRACLLAQHGMIAAHGSLEAALALTIEVEDLARLYWQALQIAEPPVLDDAEMARVLEKFRTYGTRQGR</sequence>
<dbReference type="AlphaFoldDB" id="A0A1N7MTL1"/>
<name>A0A1N7MTL1_9PROT</name>
<dbReference type="SMART" id="SM01007">
    <property type="entry name" value="Aldolase_II"/>
    <property type="match status" value="1"/>
</dbReference>
<dbReference type="GO" id="GO:0019323">
    <property type="term" value="P:pentose catabolic process"/>
    <property type="evidence" value="ECO:0007669"/>
    <property type="project" value="TreeGrafter"/>
</dbReference>
<reference evidence="4 5" key="1">
    <citation type="submission" date="2017-01" db="EMBL/GenBank/DDBJ databases">
        <authorList>
            <person name="Mah S.A."/>
            <person name="Swanson W.J."/>
            <person name="Moy G.W."/>
            <person name="Vacquier V.D."/>
        </authorList>
    </citation>
    <scope>NUCLEOTIDE SEQUENCE [LARGE SCALE GENOMIC DNA]</scope>
    <source>
        <strain evidence="4 5">DSM 11589</strain>
    </source>
</reference>
<dbReference type="PANTHER" id="PTHR22789:SF0">
    <property type="entry name" value="3-OXO-TETRONATE 4-PHOSPHATE DECARBOXYLASE-RELATED"/>
    <property type="match status" value="1"/>
</dbReference>
<keyword evidence="1" id="KW-0479">Metal-binding</keyword>
<keyword evidence="2" id="KW-0456">Lyase</keyword>
<dbReference type="InterPro" id="IPR001303">
    <property type="entry name" value="Aldolase_II/adducin_N"/>
</dbReference>
<protein>
    <submittedName>
        <fullName evidence="4">L-fuculose 1-phosphate aldolase</fullName>
    </submittedName>
</protein>
<dbReference type="GO" id="GO:0046872">
    <property type="term" value="F:metal ion binding"/>
    <property type="evidence" value="ECO:0007669"/>
    <property type="project" value="UniProtKB-KW"/>
</dbReference>
<dbReference type="OrthoDB" id="5291399at2"/>
<dbReference type="RefSeq" id="WP_139332893.1">
    <property type="nucleotide sequence ID" value="NZ_FTOA01000004.1"/>
</dbReference>
<dbReference type="Pfam" id="PF00596">
    <property type="entry name" value="Aldolase_II"/>
    <property type="match status" value="1"/>
</dbReference>
<dbReference type="STRING" id="80876.SAMN05421779_104347"/>
<proteinExistence type="predicted"/>
<evidence type="ECO:0000256" key="1">
    <source>
        <dbReference type="ARBA" id="ARBA00022723"/>
    </source>
</evidence>
<dbReference type="GO" id="GO:0005829">
    <property type="term" value="C:cytosol"/>
    <property type="evidence" value="ECO:0007669"/>
    <property type="project" value="TreeGrafter"/>
</dbReference>
<dbReference type="PANTHER" id="PTHR22789">
    <property type="entry name" value="FUCULOSE PHOSPHATE ALDOLASE"/>
    <property type="match status" value="1"/>
</dbReference>
<evidence type="ECO:0000313" key="4">
    <source>
        <dbReference type="EMBL" id="SIS89467.1"/>
    </source>
</evidence>
<gene>
    <name evidence="4" type="ORF">SAMN05421779_104347</name>
</gene>
<organism evidence="4 5">
    <name type="scientific">Insolitispirillum peregrinum</name>
    <dbReference type="NCBI Taxonomy" id="80876"/>
    <lineage>
        <taxon>Bacteria</taxon>
        <taxon>Pseudomonadati</taxon>
        <taxon>Pseudomonadota</taxon>
        <taxon>Alphaproteobacteria</taxon>
        <taxon>Rhodospirillales</taxon>
        <taxon>Novispirillaceae</taxon>
        <taxon>Insolitispirillum</taxon>
    </lineage>
</organism>
<feature type="domain" description="Class II aldolase/adducin N-terminal" evidence="3">
    <location>
        <begin position="9"/>
        <end position="184"/>
    </location>
</feature>
<evidence type="ECO:0000313" key="5">
    <source>
        <dbReference type="Proteomes" id="UP000185678"/>
    </source>
</evidence>
<dbReference type="EMBL" id="FTOA01000004">
    <property type="protein sequence ID" value="SIS89467.1"/>
    <property type="molecule type" value="Genomic_DNA"/>
</dbReference>
<accession>A0A1N7MTL1</accession>
<dbReference type="GO" id="GO:0016832">
    <property type="term" value="F:aldehyde-lyase activity"/>
    <property type="evidence" value="ECO:0007669"/>
    <property type="project" value="TreeGrafter"/>
</dbReference>
<dbReference type="Proteomes" id="UP000185678">
    <property type="component" value="Unassembled WGS sequence"/>
</dbReference>
<dbReference type="Gene3D" id="3.40.225.10">
    <property type="entry name" value="Class II aldolase/adducin N-terminal domain"/>
    <property type="match status" value="1"/>
</dbReference>
<dbReference type="SUPFAM" id="SSF53639">
    <property type="entry name" value="AraD/HMP-PK domain-like"/>
    <property type="match status" value="1"/>
</dbReference>
<evidence type="ECO:0000256" key="2">
    <source>
        <dbReference type="ARBA" id="ARBA00023239"/>
    </source>
</evidence>
<keyword evidence="5" id="KW-1185">Reference proteome</keyword>
<dbReference type="InterPro" id="IPR050197">
    <property type="entry name" value="Aldolase_class_II_sugar_metab"/>
</dbReference>
<dbReference type="InterPro" id="IPR036409">
    <property type="entry name" value="Aldolase_II/adducin_N_sf"/>
</dbReference>